<gene>
    <name evidence="2" type="ORF">BECKTUN1418D_GA0071000_100430</name>
    <name evidence="1" type="ORF">BECKTUN1418E_GA0071001_100439</name>
    <name evidence="3" type="ORF">BECKTUN1418F_GA0071002_100439</name>
</gene>
<sequence length="133" mass="14600">MAGLFSDAWMKAFMGEWNKEPELADALAAINFNSVIGYGFSGEDKPVGVLAIKDGKATDAGEYTGQELNWDLRATSDNWEKWIEKGIKIAGLGMAYTTGKLKFAKGDYMAMVKDPRMATPFVKSFSVMGRVKV</sequence>
<name>A0A450ZB65_9GAMM</name>
<dbReference type="AlphaFoldDB" id="A0A450ZB65"/>
<dbReference type="Gene3D" id="3.30.1050.10">
    <property type="entry name" value="SCP2 sterol-binding domain"/>
    <property type="match status" value="1"/>
</dbReference>
<dbReference type="EMBL" id="CAADFV010000004">
    <property type="protein sequence ID" value="VFK50776.1"/>
    <property type="molecule type" value="Genomic_DNA"/>
</dbReference>
<protein>
    <recommendedName>
        <fullName evidence="4">SCP-2 sterol transfer family protein</fullName>
    </recommendedName>
</protein>
<accession>A0A450ZB65</accession>
<dbReference type="SUPFAM" id="SSF55718">
    <property type="entry name" value="SCP-like"/>
    <property type="match status" value="1"/>
</dbReference>
<dbReference type="EMBL" id="CAADFX010000004">
    <property type="protein sequence ID" value="VFK51023.1"/>
    <property type="molecule type" value="Genomic_DNA"/>
</dbReference>
<evidence type="ECO:0000313" key="2">
    <source>
        <dbReference type="EMBL" id="VFK51023.1"/>
    </source>
</evidence>
<proteinExistence type="predicted"/>
<organism evidence="2">
    <name type="scientific">Candidatus Kentrum sp. TUN</name>
    <dbReference type="NCBI Taxonomy" id="2126343"/>
    <lineage>
        <taxon>Bacteria</taxon>
        <taxon>Pseudomonadati</taxon>
        <taxon>Pseudomonadota</taxon>
        <taxon>Gammaproteobacteria</taxon>
        <taxon>Candidatus Kentrum</taxon>
    </lineage>
</organism>
<dbReference type="EMBL" id="CAADFY010000004">
    <property type="protein sequence ID" value="VFK52006.1"/>
    <property type="molecule type" value="Genomic_DNA"/>
</dbReference>
<evidence type="ECO:0008006" key="4">
    <source>
        <dbReference type="Google" id="ProtNLM"/>
    </source>
</evidence>
<dbReference type="InterPro" id="IPR036527">
    <property type="entry name" value="SCP2_sterol-bd_dom_sf"/>
</dbReference>
<evidence type="ECO:0000313" key="1">
    <source>
        <dbReference type="EMBL" id="VFK50776.1"/>
    </source>
</evidence>
<reference evidence="2" key="1">
    <citation type="submission" date="2019-02" db="EMBL/GenBank/DDBJ databases">
        <authorList>
            <person name="Gruber-Vodicka R. H."/>
            <person name="Seah K. B. B."/>
        </authorList>
    </citation>
    <scope>NUCLEOTIDE SEQUENCE</scope>
    <source>
        <strain evidence="2">BECK_BY1</strain>
        <strain evidence="1">BECK_BY2</strain>
        <strain evidence="3">BECK_BY3</strain>
    </source>
</reference>
<evidence type="ECO:0000313" key="3">
    <source>
        <dbReference type="EMBL" id="VFK52006.1"/>
    </source>
</evidence>